<dbReference type="Gene3D" id="3.40.50.1820">
    <property type="entry name" value="alpha/beta hydrolase"/>
    <property type="match status" value="1"/>
</dbReference>
<comment type="caution">
    <text evidence="2">The sequence shown here is derived from an EMBL/GenBank/DDBJ whole genome shotgun (WGS) entry which is preliminary data.</text>
</comment>
<gene>
    <name evidence="2" type="ORF">GCM10009775_30420</name>
</gene>
<dbReference type="InterPro" id="IPR029058">
    <property type="entry name" value="AB_hydrolase_fold"/>
</dbReference>
<keyword evidence="3" id="KW-1185">Reference proteome</keyword>
<organism evidence="2 3">
    <name type="scientific">Microbacterium aoyamense</name>
    <dbReference type="NCBI Taxonomy" id="344166"/>
    <lineage>
        <taxon>Bacteria</taxon>
        <taxon>Bacillati</taxon>
        <taxon>Actinomycetota</taxon>
        <taxon>Actinomycetes</taxon>
        <taxon>Micrococcales</taxon>
        <taxon>Microbacteriaceae</taxon>
        <taxon>Microbacterium</taxon>
    </lineage>
</organism>
<reference evidence="2 3" key="1">
    <citation type="journal article" date="2019" name="Int. J. Syst. Evol. Microbiol.">
        <title>The Global Catalogue of Microorganisms (GCM) 10K type strain sequencing project: providing services to taxonomists for standard genome sequencing and annotation.</title>
        <authorList>
            <consortium name="The Broad Institute Genomics Platform"/>
            <consortium name="The Broad Institute Genome Sequencing Center for Infectious Disease"/>
            <person name="Wu L."/>
            <person name="Ma J."/>
        </authorList>
    </citation>
    <scope>NUCLEOTIDE SEQUENCE [LARGE SCALE GENOMIC DNA]</scope>
    <source>
        <strain evidence="2 3">JCM 14900</strain>
    </source>
</reference>
<accession>A0ABN2PWJ8</accession>
<dbReference type="PANTHER" id="PTHR43689:SF8">
    <property type="entry name" value="ALPHA_BETA-HYDROLASES SUPERFAMILY PROTEIN"/>
    <property type="match status" value="1"/>
</dbReference>
<evidence type="ECO:0000313" key="2">
    <source>
        <dbReference type="EMBL" id="GAA1936460.1"/>
    </source>
</evidence>
<proteinExistence type="predicted"/>
<dbReference type="InterPro" id="IPR000073">
    <property type="entry name" value="AB_hydrolase_1"/>
</dbReference>
<dbReference type="PANTHER" id="PTHR43689">
    <property type="entry name" value="HYDROLASE"/>
    <property type="match status" value="1"/>
</dbReference>
<evidence type="ECO:0000313" key="3">
    <source>
        <dbReference type="Proteomes" id="UP001501343"/>
    </source>
</evidence>
<evidence type="ECO:0000259" key="1">
    <source>
        <dbReference type="Pfam" id="PF12697"/>
    </source>
</evidence>
<dbReference type="Proteomes" id="UP001501343">
    <property type="component" value="Unassembled WGS sequence"/>
</dbReference>
<dbReference type="EMBL" id="BAAAOF010000007">
    <property type="protein sequence ID" value="GAA1936460.1"/>
    <property type="molecule type" value="Genomic_DNA"/>
</dbReference>
<sequence length="229" mass="23904">MEGLLADPGVRVILFDRPGVGDSIAPGGLADAADALHEAIGENGPVVAIGQSLGGAVALLLASQHPEDIAGLVLLDPTPITDPKLAAMVEKRAQQAVKMFRMPVVGAILRGSLKRSAKKSVERHAMRPDVRDAMMTITDLDAPKLGRAVVGLADIGAALDLSTVPRVPAVVVTADRKPSDPIRAAHARIAQEIGAELVSWPRAEHAVHLTHPDEVLETSRAVISATKQG</sequence>
<feature type="domain" description="AB hydrolase-1" evidence="1">
    <location>
        <begin position="5"/>
        <end position="217"/>
    </location>
</feature>
<dbReference type="Pfam" id="PF12697">
    <property type="entry name" value="Abhydrolase_6"/>
    <property type="match status" value="1"/>
</dbReference>
<dbReference type="SUPFAM" id="SSF53474">
    <property type="entry name" value="alpha/beta-Hydrolases"/>
    <property type="match status" value="1"/>
</dbReference>
<protein>
    <recommendedName>
        <fullName evidence="1">AB hydrolase-1 domain-containing protein</fullName>
    </recommendedName>
</protein>
<name>A0ABN2PWJ8_9MICO</name>